<dbReference type="Proteomes" id="UP001152747">
    <property type="component" value="Unassembled WGS sequence"/>
</dbReference>
<comment type="similarity">
    <text evidence="1 2">Belongs to the DXO/Dom3Z family.</text>
</comment>
<feature type="domain" description="RAI1-like" evidence="3">
    <location>
        <begin position="13"/>
        <end position="248"/>
    </location>
</feature>
<comment type="subcellular location">
    <subcellularLocation>
        <location evidence="2">Nucleus</location>
    </subcellularLocation>
</comment>
<keyword evidence="2" id="KW-0479">Metal-binding</keyword>
<evidence type="ECO:0000313" key="5">
    <source>
        <dbReference type="Proteomes" id="UP001152747"/>
    </source>
</evidence>
<dbReference type="PANTHER" id="PTHR12395:SF14">
    <property type="entry name" value="DECAPPING NUCLEASE"/>
    <property type="match status" value="1"/>
</dbReference>
<keyword evidence="5" id="KW-1185">Reference proteome</keyword>
<accession>A0A9P1IEM2</accession>
<keyword evidence="2" id="KW-0378">Hydrolase</keyword>
<dbReference type="PANTHER" id="PTHR12395">
    <property type="entry name" value="DOM-3 RELATED"/>
    <property type="match status" value="1"/>
</dbReference>
<dbReference type="InterPro" id="IPR039039">
    <property type="entry name" value="RAI1-like_fam"/>
</dbReference>
<reference evidence="4" key="1">
    <citation type="submission" date="2022-11" db="EMBL/GenBank/DDBJ databases">
        <authorList>
            <person name="Kikuchi T."/>
        </authorList>
    </citation>
    <scope>NUCLEOTIDE SEQUENCE</scope>
    <source>
        <strain evidence="4">PS1010</strain>
    </source>
</reference>
<keyword evidence="2" id="KW-0547">Nucleotide-binding</keyword>
<name>A0A9P1IEM2_9PELO</name>
<dbReference type="Pfam" id="PF08652">
    <property type="entry name" value="RAI1"/>
    <property type="match status" value="1"/>
</dbReference>
<dbReference type="EC" id="3.6.1.-" evidence="2"/>
<dbReference type="InterPro" id="IPR013961">
    <property type="entry name" value="RAI1"/>
</dbReference>
<dbReference type="EMBL" id="CANHGI010000002">
    <property type="protein sequence ID" value="CAI5441837.1"/>
    <property type="molecule type" value="Genomic_DNA"/>
</dbReference>
<dbReference type="GO" id="GO:0110155">
    <property type="term" value="P:NAD-cap decapping"/>
    <property type="evidence" value="ECO:0007669"/>
    <property type="project" value="TreeGrafter"/>
</dbReference>
<dbReference type="GO" id="GO:0046872">
    <property type="term" value="F:metal ion binding"/>
    <property type="evidence" value="ECO:0007669"/>
    <property type="project" value="UniProtKB-KW"/>
</dbReference>
<sequence>MVTMQMSAILGEFDVKNDITILSRNRPKLKPFKFGYLSRKVDLKTGFDLNEEYETSHGIHHIFNYVNNTKIMSNLYKDFNDTKYLFVCGRYILTKLEKFARGVEESFEILAFRRGNVVYIGSNRTLAKNRVVNPKHKLSIYAGLNFGKYFTYNNNIKNSGDTHSIVRNIRLNDSSTESTHSLLVSSTVRAFDDKSNPIELHTKCERKSFKRCMIDWSFSAVLAGSSKIIYGLRNNDYELTSICHTEKILTDHSDALNVIHKTLTRITNLIENESCVLITPIYGQRELSFQKVDIGYMNKSDQW</sequence>
<evidence type="ECO:0000256" key="2">
    <source>
        <dbReference type="RuleBase" id="RU367113"/>
    </source>
</evidence>
<dbReference type="GO" id="GO:0005829">
    <property type="term" value="C:cytosol"/>
    <property type="evidence" value="ECO:0007669"/>
    <property type="project" value="TreeGrafter"/>
</dbReference>
<keyword evidence="2" id="KW-0694">RNA-binding</keyword>
<gene>
    <name evidence="4" type="ORF">CAMP_LOCUS4474</name>
</gene>
<dbReference type="GO" id="GO:0004518">
    <property type="term" value="F:nuclease activity"/>
    <property type="evidence" value="ECO:0007669"/>
    <property type="project" value="UniProtKB-KW"/>
</dbReference>
<comment type="function">
    <text evidence="2">Decapping enzyme for NAD-capped RNAs: specifically hydrolyzes the nicotinamide adenine dinucleotide (NAD) cap from a subset of RNAs by removing the entire NAD moiety from the 5'-end of an NAD-capped RNA.</text>
</comment>
<keyword evidence="2" id="KW-0540">Nuclease</keyword>
<organism evidence="4 5">
    <name type="scientific">Caenorhabditis angaria</name>
    <dbReference type="NCBI Taxonomy" id="860376"/>
    <lineage>
        <taxon>Eukaryota</taxon>
        <taxon>Metazoa</taxon>
        <taxon>Ecdysozoa</taxon>
        <taxon>Nematoda</taxon>
        <taxon>Chromadorea</taxon>
        <taxon>Rhabditida</taxon>
        <taxon>Rhabditina</taxon>
        <taxon>Rhabditomorpha</taxon>
        <taxon>Rhabditoidea</taxon>
        <taxon>Rhabditidae</taxon>
        <taxon>Peloderinae</taxon>
        <taxon>Caenorhabditis</taxon>
    </lineage>
</organism>
<keyword evidence="2" id="KW-0539">Nucleus</keyword>
<dbReference type="GO" id="GO:0005634">
    <property type="term" value="C:nucleus"/>
    <property type="evidence" value="ECO:0007669"/>
    <property type="project" value="UniProtKB-SubCell"/>
</dbReference>
<dbReference type="GO" id="GO:0000956">
    <property type="term" value="P:nuclear-transcribed mRNA catabolic process"/>
    <property type="evidence" value="ECO:0007669"/>
    <property type="project" value="TreeGrafter"/>
</dbReference>
<dbReference type="OrthoDB" id="5774862at2759"/>
<dbReference type="GO" id="GO:0034353">
    <property type="term" value="F:mRNA 5'-diphosphatase activity"/>
    <property type="evidence" value="ECO:0007669"/>
    <property type="project" value="TreeGrafter"/>
</dbReference>
<dbReference type="GO" id="GO:0000166">
    <property type="term" value="F:nucleotide binding"/>
    <property type="evidence" value="ECO:0007669"/>
    <property type="project" value="UniProtKB-KW"/>
</dbReference>
<evidence type="ECO:0000256" key="1">
    <source>
        <dbReference type="ARBA" id="ARBA00006562"/>
    </source>
</evidence>
<comment type="caution">
    <text evidence="4">The sequence shown here is derived from an EMBL/GenBank/DDBJ whole genome shotgun (WGS) entry which is preliminary data.</text>
</comment>
<evidence type="ECO:0000259" key="3">
    <source>
        <dbReference type="Pfam" id="PF08652"/>
    </source>
</evidence>
<evidence type="ECO:0000313" key="4">
    <source>
        <dbReference type="EMBL" id="CAI5441837.1"/>
    </source>
</evidence>
<dbReference type="GO" id="GO:0003723">
    <property type="term" value="F:RNA binding"/>
    <property type="evidence" value="ECO:0007669"/>
    <property type="project" value="UniProtKB-KW"/>
</dbReference>
<protein>
    <recommendedName>
        <fullName evidence="2">Decapping nuclease</fullName>
        <ecNumber evidence="2">3.6.1.-</ecNumber>
    </recommendedName>
</protein>
<proteinExistence type="inferred from homology"/>
<comment type="cofactor">
    <cofactor evidence="2">
        <name>a divalent metal cation</name>
        <dbReference type="ChEBI" id="CHEBI:60240"/>
    </cofactor>
</comment>
<dbReference type="AlphaFoldDB" id="A0A9P1IEM2"/>